<gene>
    <name evidence="4" type="ORF">SAMN05216260_1123</name>
</gene>
<dbReference type="EMBL" id="FNAX01000012">
    <property type="protein sequence ID" value="SDF90653.1"/>
    <property type="molecule type" value="Genomic_DNA"/>
</dbReference>
<dbReference type="SUPFAM" id="SSF54631">
    <property type="entry name" value="CBS-domain pair"/>
    <property type="match status" value="1"/>
</dbReference>
<feature type="compositionally biased region" description="Low complexity" evidence="2">
    <location>
        <begin position="99"/>
        <end position="115"/>
    </location>
</feature>
<name>A0A1G7PWM9_9ACTN</name>
<accession>A0A1G7PWM9</accession>
<proteinExistence type="predicted"/>
<evidence type="ECO:0000313" key="5">
    <source>
        <dbReference type="Proteomes" id="UP000198614"/>
    </source>
</evidence>
<evidence type="ECO:0000256" key="2">
    <source>
        <dbReference type="SAM" id="MobiDB-lite"/>
    </source>
</evidence>
<dbReference type="Proteomes" id="UP000198614">
    <property type="component" value="Unassembled WGS sequence"/>
</dbReference>
<dbReference type="Pfam" id="PF00571">
    <property type="entry name" value="CBS"/>
    <property type="match status" value="1"/>
</dbReference>
<organism evidence="4 5">
    <name type="scientific">Streptomyces griseoaurantiacus</name>
    <dbReference type="NCBI Taxonomy" id="68213"/>
    <lineage>
        <taxon>Bacteria</taxon>
        <taxon>Bacillati</taxon>
        <taxon>Actinomycetota</taxon>
        <taxon>Actinomycetes</taxon>
        <taxon>Kitasatosporales</taxon>
        <taxon>Streptomycetaceae</taxon>
        <taxon>Streptomyces</taxon>
        <taxon>Streptomyces aurantiacus group</taxon>
    </lineage>
</organism>
<evidence type="ECO:0000313" key="4">
    <source>
        <dbReference type="EMBL" id="SDF90653.1"/>
    </source>
</evidence>
<dbReference type="PROSITE" id="PS51371">
    <property type="entry name" value="CBS"/>
    <property type="match status" value="1"/>
</dbReference>
<dbReference type="InterPro" id="IPR000644">
    <property type="entry name" value="CBS_dom"/>
</dbReference>
<dbReference type="AlphaFoldDB" id="A0A1G7PWM9"/>
<dbReference type="OrthoDB" id="2111978at2"/>
<sequence length="136" mass="14091">MTHAAVTAGRYAPFKGIVTLMRDRKAGALPVLEGEGRVVGVASEADLRLEEGFRDSDPDRLAPPARCRTTGDDVLLAVPAGRPAGRDALPPGPRYGTMPVPSAAFSASAPTATTSRRGPPSTTLRAPVSAAREKTS</sequence>
<dbReference type="InterPro" id="IPR046342">
    <property type="entry name" value="CBS_dom_sf"/>
</dbReference>
<evidence type="ECO:0000259" key="3">
    <source>
        <dbReference type="PROSITE" id="PS51371"/>
    </source>
</evidence>
<keyword evidence="1" id="KW-0129">CBS domain</keyword>
<protein>
    <recommendedName>
        <fullName evidence="3">CBS domain-containing protein</fullName>
    </recommendedName>
</protein>
<reference evidence="4 5" key="1">
    <citation type="submission" date="2016-10" db="EMBL/GenBank/DDBJ databases">
        <authorList>
            <person name="de Groot N.N."/>
        </authorList>
    </citation>
    <scope>NUCLEOTIDE SEQUENCE [LARGE SCALE GENOMIC DNA]</scope>
    <source>
        <strain evidence="4 5">CGMCC 4.1859</strain>
    </source>
</reference>
<feature type="region of interest" description="Disordered" evidence="2">
    <location>
        <begin position="80"/>
        <end position="136"/>
    </location>
</feature>
<dbReference type="Gene3D" id="3.10.580.10">
    <property type="entry name" value="CBS-domain"/>
    <property type="match status" value="1"/>
</dbReference>
<evidence type="ECO:0000256" key="1">
    <source>
        <dbReference type="PROSITE-ProRule" id="PRU00703"/>
    </source>
</evidence>
<feature type="domain" description="CBS" evidence="3">
    <location>
        <begin position="1"/>
        <end position="58"/>
    </location>
</feature>